<gene>
    <name evidence="2" type="ORF">EV644_12966</name>
</gene>
<evidence type="ECO:0000313" key="3">
    <source>
        <dbReference type="Proteomes" id="UP000295818"/>
    </source>
</evidence>
<organism evidence="2 3">
    <name type="scientific">Kribbella orskensis</name>
    <dbReference type="NCBI Taxonomy" id="2512216"/>
    <lineage>
        <taxon>Bacteria</taxon>
        <taxon>Bacillati</taxon>
        <taxon>Actinomycetota</taxon>
        <taxon>Actinomycetes</taxon>
        <taxon>Propionibacteriales</taxon>
        <taxon>Kribbellaceae</taxon>
        <taxon>Kribbella</taxon>
    </lineage>
</organism>
<feature type="compositionally biased region" description="Basic residues" evidence="1">
    <location>
        <begin position="27"/>
        <end position="46"/>
    </location>
</feature>
<dbReference type="RefSeq" id="WP_132196006.1">
    <property type="nucleotide sequence ID" value="NZ_SLWM01000029.1"/>
</dbReference>
<accession>A0ABY2B8S9</accession>
<protein>
    <submittedName>
        <fullName evidence="2">Uncharacterized protein</fullName>
    </submittedName>
</protein>
<proteinExistence type="predicted"/>
<reference evidence="2 3" key="1">
    <citation type="journal article" date="2015" name="Stand. Genomic Sci.">
        <title>Genomic Encyclopedia of Bacterial and Archaeal Type Strains, Phase III: the genomes of soil and plant-associated and newly described type strains.</title>
        <authorList>
            <person name="Whitman W.B."/>
            <person name="Woyke T."/>
            <person name="Klenk H.P."/>
            <person name="Zhou Y."/>
            <person name="Lilburn T.G."/>
            <person name="Beck B.J."/>
            <person name="De Vos P."/>
            <person name="Vandamme P."/>
            <person name="Eisen J.A."/>
            <person name="Garrity G."/>
            <person name="Hugenholtz P."/>
            <person name="Kyrpides N.C."/>
        </authorList>
    </citation>
    <scope>NUCLEOTIDE SEQUENCE [LARGE SCALE GENOMIC DNA]</scope>
    <source>
        <strain evidence="2 3">VKM Ac-2538</strain>
    </source>
</reference>
<keyword evidence="3" id="KW-1185">Reference proteome</keyword>
<sequence length="105" mass="11889">MTPFMSGFPWLLWAWPWPDDADSQHVRPARPARSGRARRIFGRRRAQNPTQDQAREPSGSSDPCADLAPWPGLRLLLPLTEDELITFGRDLEDAHDVVGRLLAEC</sequence>
<feature type="region of interest" description="Disordered" evidence="1">
    <location>
        <begin position="22"/>
        <end position="66"/>
    </location>
</feature>
<evidence type="ECO:0000313" key="2">
    <source>
        <dbReference type="EMBL" id="TCO11697.1"/>
    </source>
</evidence>
<name>A0ABY2B8S9_9ACTN</name>
<comment type="caution">
    <text evidence="2">The sequence shown here is derived from an EMBL/GenBank/DDBJ whole genome shotgun (WGS) entry which is preliminary data.</text>
</comment>
<dbReference type="Proteomes" id="UP000295818">
    <property type="component" value="Unassembled WGS sequence"/>
</dbReference>
<evidence type="ECO:0000256" key="1">
    <source>
        <dbReference type="SAM" id="MobiDB-lite"/>
    </source>
</evidence>
<dbReference type="EMBL" id="SLWM01000029">
    <property type="protein sequence ID" value="TCO11697.1"/>
    <property type="molecule type" value="Genomic_DNA"/>
</dbReference>